<protein>
    <submittedName>
        <fullName evidence="1">Uncharacterized protein</fullName>
    </submittedName>
</protein>
<evidence type="ECO:0000313" key="1">
    <source>
        <dbReference type="EMBL" id="KAE8130984.1"/>
    </source>
</evidence>
<name>A0A5N6SCZ7_ASPPS</name>
<dbReference type="RefSeq" id="XP_031907047.1">
    <property type="nucleotide sequence ID" value="XM_032063245.1"/>
</dbReference>
<dbReference type="AlphaFoldDB" id="A0A5N6SCZ7"/>
<sequence length="199" mass="22280">MKFFLTPWFLPIVYASICTITTTGVILYYRVLFIFSILPSYGSYIQAQSFDRRTQSIHANVYKVPIGTPRLSSSTTRLQWLSIPTLSSEDMVIYWAQSACVIDSRVVMITLHGTGYGGRCSVIMTAPTNGLEPFQISIAETFWRVSLLTTDFEVYSQGLTHAHEDAASECRLCHMANDLAQVILCDSCPFEALRYTGSS</sequence>
<dbReference type="Proteomes" id="UP000325672">
    <property type="component" value="Unassembled WGS sequence"/>
</dbReference>
<dbReference type="GeneID" id="43647455"/>
<dbReference type="EMBL" id="ML743682">
    <property type="protein sequence ID" value="KAE8130984.1"/>
    <property type="molecule type" value="Genomic_DNA"/>
</dbReference>
<keyword evidence="2" id="KW-1185">Reference proteome</keyword>
<gene>
    <name evidence="1" type="ORF">BDV38DRAFT_37239</name>
</gene>
<reference evidence="1 2" key="1">
    <citation type="submission" date="2019-04" db="EMBL/GenBank/DDBJ databases">
        <title>Friends and foes A comparative genomics study of 23 Aspergillus species from section Flavi.</title>
        <authorList>
            <consortium name="DOE Joint Genome Institute"/>
            <person name="Kjaerbolling I."/>
            <person name="Vesth T."/>
            <person name="Frisvad J.C."/>
            <person name="Nybo J.L."/>
            <person name="Theobald S."/>
            <person name="Kildgaard S."/>
            <person name="Isbrandt T."/>
            <person name="Kuo A."/>
            <person name="Sato A."/>
            <person name="Lyhne E.K."/>
            <person name="Kogle M.E."/>
            <person name="Wiebenga A."/>
            <person name="Kun R.S."/>
            <person name="Lubbers R.J."/>
            <person name="Makela M.R."/>
            <person name="Barry K."/>
            <person name="Chovatia M."/>
            <person name="Clum A."/>
            <person name="Daum C."/>
            <person name="Haridas S."/>
            <person name="He G."/>
            <person name="LaButti K."/>
            <person name="Lipzen A."/>
            <person name="Mondo S."/>
            <person name="Riley R."/>
            <person name="Salamov A."/>
            <person name="Simmons B.A."/>
            <person name="Magnuson J.K."/>
            <person name="Henrissat B."/>
            <person name="Mortensen U.H."/>
            <person name="Larsen T.O."/>
            <person name="Devries R.P."/>
            <person name="Grigoriev I.V."/>
            <person name="Machida M."/>
            <person name="Baker S.E."/>
            <person name="Andersen M.R."/>
        </authorList>
    </citation>
    <scope>NUCLEOTIDE SEQUENCE [LARGE SCALE GENOMIC DNA]</scope>
    <source>
        <strain evidence="1 2">CBS 117625</strain>
    </source>
</reference>
<evidence type="ECO:0000313" key="2">
    <source>
        <dbReference type="Proteomes" id="UP000325672"/>
    </source>
</evidence>
<accession>A0A5N6SCZ7</accession>
<organism evidence="1 2">
    <name type="scientific">Aspergillus pseudotamarii</name>
    <dbReference type="NCBI Taxonomy" id="132259"/>
    <lineage>
        <taxon>Eukaryota</taxon>
        <taxon>Fungi</taxon>
        <taxon>Dikarya</taxon>
        <taxon>Ascomycota</taxon>
        <taxon>Pezizomycotina</taxon>
        <taxon>Eurotiomycetes</taxon>
        <taxon>Eurotiomycetidae</taxon>
        <taxon>Eurotiales</taxon>
        <taxon>Aspergillaceae</taxon>
        <taxon>Aspergillus</taxon>
        <taxon>Aspergillus subgen. Circumdati</taxon>
    </lineage>
</organism>
<proteinExistence type="predicted"/>